<feature type="compositionally biased region" description="Basic and acidic residues" evidence="1">
    <location>
        <begin position="173"/>
        <end position="198"/>
    </location>
</feature>
<feature type="non-terminal residue" evidence="2">
    <location>
        <position position="214"/>
    </location>
</feature>
<dbReference type="EMBL" id="GBEZ01013000">
    <property type="protein sequence ID" value="JAC72943.1"/>
    <property type="molecule type" value="Transcribed_RNA"/>
</dbReference>
<evidence type="ECO:0000256" key="1">
    <source>
        <dbReference type="SAM" id="MobiDB-lite"/>
    </source>
</evidence>
<evidence type="ECO:0000313" key="2">
    <source>
        <dbReference type="EMBL" id="JAC72943.1"/>
    </source>
</evidence>
<proteinExistence type="predicted"/>
<dbReference type="AlphaFoldDB" id="A0A061RLR4"/>
<name>A0A061RLR4_9CHLO</name>
<feature type="region of interest" description="Disordered" evidence="1">
    <location>
        <begin position="140"/>
        <end position="214"/>
    </location>
</feature>
<gene>
    <name evidence="2" type="ORF">TSPGSL018_30121</name>
</gene>
<organism evidence="2">
    <name type="scientific">Tetraselmis sp. GSL018</name>
    <dbReference type="NCBI Taxonomy" id="582737"/>
    <lineage>
        <taxon>Eukaryota</taxon>
        <taxon>Viridiplantae</taxon>
        <taxon>Chlorophyta</taxon>
        <taxon>core chlorophytes</taxon>
        <taxon>Chlorodendrophyceae</taxon>
        <taxon>Chlorodendrales</taxon>
        <taxon>Chlorodendraceae</taxon>
        <taxon>Tetraselmis</taxon>
    </lineage>
</organism>
<feature type="compositionally biased region" description="Basic residues" evidence="1">
    <location>
        <begin position="155"/>
        <end position="165"/>
    </location>
</feature>
<reference evidence="2" key="1">
    <citation type="submission" date="2014-05" db="EMBL/GenBank/DDBJ databases">
        <title>The transcriptome of the halophilic microalga Tetraselmis sp. GSL018 isolated from the Great Salt Lake, Utah.</title>
        <authorList>
            <person name="Jinkerson R.E."/>
            <person name="D'Adamo S."/>
            <person name="Posewitz M.C."/>
        </authorList>
    </citation>
    <scope>NUCLEOTIDE SEQUENCE</scope>
    <source>
        <strain evidence="2">GSL018</strain>
    </source>
</reference>
<sequence length="214" mass="23181">MWTCGGLPSFPRLLRGQAISANRPLYGLDAICRKYDSSPESSRTWKNCSLRAPLSKTSLKSQRPLPGGPLLPSYASIRRATWIRQASSSMAWWRGPVGAPGTPPPPVHSVPVCHLRPQLRPGAGVAVCAAAHPRAGGGRLWRHCAPRPPGAALPLRRRPRHRHGHGQGGQVDHSQRRDHPADNRRGGVCPDRAEDPRLRPAGAGDLALPCSHTR</sequence>
<accession>A0A061RLR4</accession>
<protein>
    <submittedName>
        <fullName evidence="2">Uncharacterized protein</fullName>
    </submittedName>
</protein>